<protein>
    <recommendedName>
        <fullName evidence="3">Nucleotidyl transferase AbiEii/AbiGii toxin family protein</fullName>
    </recommendedName>
</protein>
<name>A0A1F7YL63_9BACT</name>
<dbReference type="Pfam" id="PF08843">
    <property type="entry name" value="AbiEii"/>
    <property type="match status" value="1"/>
</dbReference>
<dbReference type="AlphaFoldDB" id="A0A1F7YL63"/>
<evidence type="ECO:0000313" key="1">
    <source>
        <dbReference type="EMBL" id="OGM27629.1"/>
    </source>
</evidence>
<evidence type="ECO:0000313" key="2">
    <source>
        <dbReference type="Proteomes" id="UP000178851"/>
    </source>
</evidence>
<gene>
    <name evidence="1" type="ORF">A2627_01940</name>
</gene>
<reference evidence="1 2" key="1">
    <citation type="journal article" date="2016" name="Nat. Commun.">
        <title>Thousands of microbial genomes shed light on interconnected biogeochemical processes in an aquifer system.</title>
        <authorList>
            <person name="Anantharaman K."/>
            <person name="Brown C.T."/>
            <person name="Hug L.A."/>
            <person name="Sharon I."/>
            <person name="Castelle C.J."/>
            <person name="Probst A.J."/>
            <person name="Thomas B.C."/>
            <person name="Singh A."/>
            <person name="Wilkins M.J."/>
            <person name="Karaoz U."/>
            <person name="Brodie E.L."/>
            <person name="Williams K.H."/>
            <person name="Hubbard S.S."/>
            <person name="Banfield J.F."/>
        </authorList>
    </citation>
    <scope>NUCLEOTIDE SEQUENCE [LARGE SCALE GENOMIC DNA]</scope>
</reference>
<organism evidence="1 2">
    <name type="scientific">Candidatus Woesebacteria bacterium RIFCSPHIGHO2_01_FULL_39_28</name>
    <dbReference type="NCBI Taxonomy" id="1802496"/>
    <lineage>
        <taxon>Bacteria</taxon>
        <taxon>Candidatus Woeseibacteriota</taxon>
    </lineage>
</organism>
<evidence type="ECO:0008006" key="3">
    <source>
        <dbReference type="Google" id="ProtNLM"/>
    </source>
</evidence>
<proteinExistence type="predicted"/>
<sequence>MLRDWLKLILKNSQNKNRFFVRTELKEVIQGYILNFVYNNNTYKRLIFTGGTCLRKIYGLPRLSEDLDFNYLGKLSITNFSKKLKDYFAKDLQYKEVEAKIAGHGRTVFLKFPKVLAEIGVANNLSESQMLFVRCDFASETGRDFGTSINAISTNDFSFFALSYDLPTLFANKMIAFLERGFFKGGKQEIAFKGRDLFDISWFLSESVRTGFSLQPRWSRIFREIGSTDKKEIVEAMVHKVERIKKQDLVVDLYPFIESAATIENFGENFRQIVIEKLTLMADRSI</sequence>
<accession>A0A1F7YL63</accession>
<dbReference type="EMBL" id="MGGI01000004">
    <property type="protein sequence ID" value="OGM27629.1"/>
    <property type="molecule type" value="Genomic_DNA"/>
</dbReference>
<dbReference type="Gene3D" id="3.10.450.620">
    <property type="entry name" value="JHP933, nucleotidyltransferase-like core domain"/>
    <property type="match status" value="1"/>
</dbReference>
<comment type="caution">
    <text evidence="1">The sequence shown here is derived from an EMBL/GenBank/DDBJ whole genome shotgun (WGS) entry which is preliminary data.</text>
</comment>
<dbReference type="Proteomes" id="UP000178851">
    <property type="component" value="Unassembled WGS sequence"/>
</dbReference>
<dbReference type="InterPro" id="IPR014942">
    <property type="entry name" value="AbiEii"/>
</dbReference>